<evidence type="ECO:0000256" key="4">
    <source>
        <dbReference type="ARBA" id="ARBA00022989"/>
    </source>
</evidence>
<sequence length="474" mass="52659">MSKQEINGPLKGALDDSTSIESQPQAGTLEQYLMEEIAAEADNEIKYRTCSWQKTAALLFCEYICLAMMSFPNSYSVLGLVPGLILTVFVSLTMFYTGLVLWEYCLRNPRVRDMCDIGQKLLGDKRWGWYFTATMFMLNNTFVCGVHVFTGRNYLETVAPGKVCGVVYGIVVAIVCFLFSLPRTFASMSWPALFSAGTMGLSVVLAMIFSGVQDAPANYDPAIPVKYNLFPAPGTTFVQGMNAFLNIAFTFAGQVTYPSFIAEMRNPREFKKSLACVTVAELVLFSLTGAIIYVYVGNEYMTAPAFGSLQIKYDKIAFSFTVPAIIFLGVLYAAVAARFIFFRIFRDNRRHLTSNTKTGWLVWGGILLSTWLIAFVIAEGIPIFNDLLSLLCSLFSCWFGFIFWGIAYFTMRYEDYGAGWYLRLRSPKAIILFALNVFIIACGLVIMGPGTYATVQSIINAFNEGTVGGAFSCQ</sequence>
<evidence type="ECO:0000256" key="7">
    <source>
        <dbReference type="SAM" id="Phobius"/>
    </source>
</evidence>
<feature type="transmembrane region" description="Helical" evidence="7">
    <location>
        <begin position="360"/>
        <end position="381"/>
    </location>
</feature>
<keyword evidence="5 7" id="KW-0472">Membrane</keyword>
<evidence type="ECO:0000313" key="10">
    <source>
        <dbReference type="Proteomes" id="UP000761534"/>
    </source>
</evidence>
<evidence type="ECO:0000256" key="3">
    <source>
        <dbReference type="ARBA" id="ARBA00022692"/>
    </source>
</evidence>
<dbReference type="PANTHER" id="PTHR22950:SF20">
    <property type="entry name" value="AMINO ACID TRANSPORTER (EUROFUNG)"/>
    <property type="match status" value="1"/>
</dbReference>
<dbReference type="OrthoDB" id="294730at2759"/>
<protein>
    <recommendedName>
        <fullName evidence="8">Amino acid transporter transmembrane domain-containing protein</fullName>
    </recommendedName>
</protein>
<dbReference type="PANTHER" id="PTHR22950">
    <property type="entry name" value="AMINO ACID TRANSPORTER"/>
    <property type="match status" value="1"/>
</dbReference>
<feature type="domain" description="Amino acid transporter transmembrane" evidence="8">
    <location>
        <begin position="49"/>
        <end position="454"/>
    </location>
</feature>
<dbReference type="VEuPathDB" id="FungiDB:TRICI_002554"/>
<evidence type="ECO:0000256" key="5">
    <source>
        <dbReference type="ARBA" id="ARBA00023136"/>
    </source>
</evidence>
<dbReference type="Pfam" id="PF01490">
    <property type="entry name" value="Aa_trans"/>
    <property type="match status" value="1"/>
</dbReference>
<comment type="caution">
    <text evidence="9">The sequence shown here is derived from an EMBL/GenBank/DDBJ whole genome shotgun (WGS) entry which is preliminary data.</text>
</comment>
<reference evidence="9" key="1">
    <citation type="journal article" date="2019" name="G3 (Bethesda)">
        <title>Genome Assemblies of Two Rare Opportunistic Yeast Pathogens: Diutina rugosa (syn. Candida rugosa) and Trichomonascus ciferrii (syn. Candida ciferrii).</title>
        <authorList>
            <person name="Mixao V."/>
            <person name="Saus E."/>
            <person name="Hansen A.P."/>
            <person name="Lass-Florl C."/>
            <person name="Gabaldon T."/>
        </authorList>
    </citation>
    <scope>NUCLEOTIDE SEQUENCE</scope>
    <source>
        <strain evidence="9">CBS 4856</strain>
    </source>
</reference>
<evidence type="ECO:0000256" key="1">
    <source>
        <dbReference type="ARBA" id="ARBA00004141"/>
    </source>
</evidence>
<dbReference type="Proteomes" id="UP000761534">
    <property type="component" value="Unassembled WGS sequence"/>
</dbReference>
<feature type="transmembrane region" description="Helical" evidence="7">
    <location>
        <begin position="160"/>
        <end position="181"/>
    </location>
</feature>
<feature type="transmembrane region" description="Helical" evidence="7">
    <location>
        <begin position="429"/>
        <end position="447"/>
    </location>
</feature>
<keyword evidence="4 7" id="KW-1133">Transmembrane helix</keyword>
<comment type="subcellular location">
    <subcellularLocation>
        <location evidence="1">Membrane</location>
        <topology evidence="1">Multi-pass membrane protein</topology>
    </subcellularLocation>
</comment>
<feature type="transmembrane region" description="Helical" evidence="7">
    <location>
        <begin position="84"/>
        <end position="106"/>
    </location>
</feature>
<dbReference type="GO" id="GO:0015179">
    <property type="term" value="F:L-amino acid transmembrane transporter activity"/>
    <property type="evidence" value="ECO:0007669"/>
    <property type="project" value="TreeGrafter"/>
</dbReference>
<feature type="transmembrane region" description="Helical" evidence="7">
    <location>
        <begin position="193"/>
        <end position="212"/>
    </location>
</feature>
<feature type="region of interest" description="Disordered" evidence="6">
    <location>
        <begin position="1"/>
        <end position="21"/>
    </location>
</feature>
<evidence type="ECO:0000313" key="9">
    <source>
        <dbReference type="EMBL" id="KAA8915197.1"/>
    </source>
</evidence>
<proteinExistence type="inferred from homology"/>
<evidence type="ECO:0000256" key="6">
    <source>
        <dbReference type="SAM" id="MobiDB-lite"/>
    </source>
</evidence>
<organism evidence="9 10">
    <name type="scientific">Trichomonascus ciferrii</name>
    <dbReference type="NCBI Taxonomy" id="44093"/>
    <lineage>
        <taxon>Eukaryota</taxon>
        <taxon>Fungi</taxon>
        <taxon>Dikarya</taxon>
        <taxon>Ascomycota</taxon>
        <taxon>Saccharomycotina</taxon>
        <taxon>Dipodascomycetes</taxon>
        <taxon>Dipodascales</taxon>
        <taxon>Trichomonascaceae</taxon>
        <taxon>Trichomonascus</taxon>
        <taxon>Trichomonascus ciferrii complex</taxon>
    </lineage>
</organism>
<evidence type="ECO:0000259" key="8">
    <source>
        <dbReference type="Pfam" id="PF01490"/>
    </source>
</evidence>
<feature type="transmembrane region" description="Helical" evidence="7">
    <location>
        <begin position="316"/>
        <end position="340"/>
    </location>
</feature>
<feature type="transmembrane region" description="Helical" evidence="7">
    <location>
        <begin position="274"/>
        <end position="296"/>
    </location>
</feature>
<dbReference type="FunFam" id="1.20.1740.10:FF:000039">
    <property type="entry name" value="Neutral amino acid transporter (Eurofung)"/>
    <property type="match status" value="1"/>
</dbReference>
<accession>A0A642V646</accession>
<dbReference type="EMBL" id="SWFS01000179">
    <property type="protein sequence ID" value="KAA8915197.1"/>
    <property type="molecule type" value="Genomic_DNA"/>
</dbReference>
<feature type="transmembrane region" description="Helical" evidence="7">
    <location>
        <begin position="243"/>
        <end position="262"/>
    </location>
</feature>
<name>A0A642V646_9ASCO</name>
<feature type="transmembrane region" description="Helical" evidence="7">
    <location>
        <begin position="127"/>
        <end position="148"/>
    </location>
</feature>
<gene>
    <name evidence="9" type="ORF">TRICI_002554</name>
</gene>
<feature type="transmembrane region" description="Helical" evidence="7">
    <location>
        <begin position="387"/>
        <end position="409"/>
    </location>
</feature>
<evidence type="ECO:0000256" key="2">
    <source>
        <dbReference type="ARBA" id="ARBA00008066"/>
    </source>
</evidence>
<keyword evidence="10" id="KW-1185">Reference proteome</keyword>
<feature type="transmembrane region" description="Helical" evidence="7">
    <location>
        <begin position="56"/>
        <end position="78"/>
    </location>
</feature>
<dbReference type="InterPro" id="IPR013057">
    <property type="entry name" value="AA_transpt_TM"/>
</dbReference>
<comment type="similarity">
    <text evidence="2">Belongs to the amino acid/polyamine transporter 2 family.</text>
</comment>
<keyword evidence="3 7" id="KW-0812">Transmembrane</keyword>
<dbReference type="AlphaFoldDB" id="A0A642V646"/>
<dbReference type="GO" id="GO:0016020">
    <property type="term" value="C:membrane"/>
    <property type="evidence" value="ECO:0007669"/>
    <property type="project" value="UniProtKB-SubCell"/>
</dbReference>